<dbReference type="GO" id="GO:0007004">
    <property type="term" value="P:telomere maintenance via telomerase"/>
    <property type="evidence" value="ECO:0007669"/>
    <property type="project" value="TreeGrafter"/>
</dbReference>
<dbReference type="GO" id="GO:0000781">
    <property type="term" value="C:chromosome, telomeric region"/>
    <property type="evidence" value="ECO:0007669"/>
    <property type="project" value="UniProtKB-SubCell"/>
</dbReference>
<name>A0A7C8MF36_9PLEO</name>
<keyword evidence="1" id="KW-0779">Telomere</keyword>
<keyword evidence="1" id="KW-0695">RNA-directed DNA polymerase</keyword>
<keyword evidence="1" id="KW-0548">Nucleotidyltransferase</keyword>
<feature type="compositionally biased region" description="Low complexity" evidence="2">
    <location>
        <begin position="131"/>
        <end position="148"/>
    </location>
</feature>
<evidence type="ECO:0000256" key="2">
    <source>
        <dbReference type="SAM" id="MobiDB-lite"/>
    </source>
</evidence>
<protein>
    <recommendedName>
        <fullName evidence="1">Telomerase reverse transcriptase</fullName>
        <ecNumber evidence="1">2.7.7.49</ecNumber>
    </recommendedName>
    <alternativeName>
        <fullName evidence="1">Telomerase catalytic subunit</fullName>
    </alternativeName>
</protein>
<evidence type="ECO:0000313" key="4">
    <source>
        <dbReference type="EMBL" id="KAF2876099.1"/>
    </source>
</evidence>
<dbReference type="EMBL" id="JAADJZ010000003">
    <property type="protein sequence ID" value="KAF2876099.1"/>
    <property type="molecule type" value="Genomic_DNA"/>
</dbReference>
<accession>A0A7C8MF36</accession>
<dbReference type="PANTHER" id="PTHR12066">
    <property type="entry name" value="TELOMERASE REVERSE TRANSCRIPTASE"/>
    <property type="match status" value="1"/>
</dbReference>
<dbReference type="AlphaFoldDB" id="A0A7C8MF36"/>
<keyword evidence="1" id="KW-0479">Metal-binding</keyword>
<dbReference type="InterPro" id="IPR049139">
    <property type="entry name" value="TERT_C"/>
</dbReference>
<sequence length="177" mass="19888">MFIDTSFNTVPTVLANLHQSFHEAAVRCFAYARSLSRVKSTPSSLLIKTIDSIIGLAFVMLQRRTRAKGSQNLERVRSAISRRQIQWLACKAFGAVFQRRQTQHRPLLAWLDGSLAAVRPSSSAERRMLEGATTWRGGRAGAPQSSRISRWRRNRPPPPSPRRAVELLTSLQVQVVP</sequence>
<dbReference type="GO" id="GO:0003720">
    <property type="term" value="F:telomerase activity"/>
    <property type="evidence" value="ECO:0007669"/>
    <property type="project" value="InterPro"/>
</dbReference>
<feature type="domain" description="Telomerase reverse transcriptase C-terminal extension" evidence="3">
    <location>
        <begin position="1"/>
        <end position="110"/>
    </location>
</feature>
<organism evidence="4 5">
    <name type="scientific">Massariosphaeria phaeospora</name>
    <dbReference type="NCBI Taxonomy" id="100035"/>
    <lineage>
        <taxon>Eukaryota</taxon>
        <taxon>Fungi</taxon>
        <taxon>Dikarya</taxon>
        <taxon>Ascomycota</taxon>
        <taxon>Pezizomycotina</taxon>
        <taxon>Dothideomycetes</taxon>
        <taxon>Pleosporomycetidae</taxon>
        <taxon>Pleosporales</taxon>
        <taxon>Pleosporales incertae sedis</taxon>
        <taxon>Massariosphaeria</taxon>
    </lineage>
</organism>
<dbReference type="GO" id="GO:0000333">
    <property type="term" value="C:telomerase catalytic core complex"/>
    <property type="evidence" value="ECO:0007669"/>
    <property type="project" value="TreeGrafter"/>
</dbReference>
<dbReference type="Proteomes" id="UP000481861">
    <property type="component" value="Unassembled WGS sequence"/>
</dbReference>
<dbReference type="PANTHER" id="PTHR12066:SF0">
    <property type="entry name" value="TELOMERASE REVERSE TRANSCRIPTASE"/>
    <property type="match status" value="1"/>
</dbReference>
<dbReference type="EC" id="2.7.7.49" evidence="1"/>
<keyword evidence="1" id="KW-0808">Transferase</keyword>
<keyword evidence="1" id="KW-0460">Magnesium</keyword>
<comment type="similarity">
    <text evidence="1">Belongs to the reverse transcriptase family. Telomerase subfamily.</text>
</comment>
<feature type="region of interest" description="Disordered" evidence="2">
    <location>
        <begin position="131"/>
        <end position="163"/>
    </location>
</feature>
<evidence type="ECO:0000259" key="3">
    <source>
        <dbReference type="Pfam" id="PF21399"/>
    </source>
</evidence>
<keyword evidence="1" id="KW-0158">Chromosome</keyword>
<evidence type="ECO:0000256" key="1">
    <source>
        <dbReference type="RuleBase" id="RU365061"/>
    </source>
</evidence>
<gene>
    <name evidence="4" type="ORF">BDV95DRAFT_216780</name>
</gene>
<comment type="caution">
    <text evidence="4">The sequence shown here is derived from an EMBL/GenBank/DDBJ whole genome shotgun (WGS) entry which is preliminary data.</text>
</comment>
<comment type="subcellular location">
    <subcellularLocation>
        <location evidence="1">Nucleus</location>
    </subcellularLocation>
    <subcellularLocation>
        <location evidence="1">Chromosome</location>
        <location evidence="1">Telomere</location>
    </subcellularLocation>
</comment>
<dbReference type="GO" id="GO:0042162">
    <property type="term" value="F:telomeric DNA binding"/>
    <property type="evidence" value="ECO:0007669"/>
    <property type="project" value="TreeGrafter"/>
</dbReference>
<dbReference type="GO" id="GO:0046872">
    <property type="term" value="F:metal ion binding"/>
    <property type="evidence" value="ECO:0007669"/>
    <property type="project" value="UniProtKB-KW"/>
</dbReference>
<keyword evidence="1" id="KW-0539">Nucleus</keyword>
<proteinExistence type="inferred from homology"/>
<comment type="function">
    <text evidence="1">Telomerase is a ribonucleoprotein enzyme essential for the replication of chromosome termini in most eukaryotes. It elongates telomeres. It is a reverse transcriptase that adds simple sequence repeats to chromosome ends by copying a template sequence within the RNA component of the enzyme.</text>
</comment>
<dbReference type="Pfam" id="PF21399">
    <property type="entry name" value="TERT_C"/>
    <property type="match status" value="1"/>
</dbReference>
<keyword evidence="5" id="KW-1185">Reference proteome</keyword>
<evidence type="ECO:0000313" key="5">
    <source>
        <dbReference type="Proteomes" id="UP000481861"/>
    </source>
</evidence>
<dbReference type="InterPro" id="IPR003545">
    <property type="entry name" value="Telomerase_RT"/>
</dbReference>
<dbReference type="OrthoDB" id="289721at2759"/>
<reference evidence="4 5" key="1">
    <citation type="submission" date="2020-01" db="EMBL/GenBank/DDBJ databases">
        <authorList>
            <consortium name="DOE Joint Genome Institute"/>
            <person name="Haridas S."/>
            <person name="Albert R."/>
            <person name="Binder M."/>
            <person name="Bloem J."/>
            <person name="Labutti K."/>
            <person name="Salamov A."/>
            <person name="Andreopoulos B."/>
            <person name="Baker S.E."/>
            <person name="Barry K."/>
            <person name="Bills G."/>
            <person name="Bluhm B.H."/>
            <person name="Cannon C."/>
            <person name="Castanera R."/>
            <person name="Culley D.E."/>
            <person name="Daum C."/>
            <person name="Ezra D."/>
            <person name="Gonzalez J.B."/>
            <person name="Henrissat B."/>
            <person name="Kuo A."/>
            <person name="Liang C."/>
            <person name="Lipzen A."/>
            <person name="Lutzoni F."/>
            <person name="Magnuson J."/>
            <person name="Mondo S."/>
            <person name="Nolan M."/>
            <person name="Ohm R."/>
            <person name="Pangilinan J."/>
            <person name="Park H.-J.H."/>
            <person name="Ramirez L."/>
            <person name="Alfaro M."/>
            <person name="Sun H."/>
            <person name="Tritt A."/>
            <person name="Yoshinaga Y."/>
            <person name="Zwiers L.-H.L."/>
            <person name="Turgeon B.G."/>
            <person name="Goodwin S.B."/>
            <person name="Spatafora J.W."/>
            <person name="Crous P.W."/>
            <person name="Grigoriev I.V."/>
        </authorList>
    </citation>
    <scope>NUCLEOTIDE SEQUENCE [LARGE SCALE GENOMIC DNA]</scope>
    <source>
        <strain evidence="4 5">CBS 611.86</strain>
    </source>
</reference>
<dbReference type="Gene3D" id="1.10.357.90">
    <property type="match status" value="1"/>
</dbReference>
<dbReference type="GO" id="GO:0070034">
    <property type="term" value="F:telomerase RNA binding"/>
    <property type="evidence" value="ECO:0007669"/>
    <property type="project" value="TreeGrafter"/>
</dbReference>
<comment type="catalytic activity">
    <reaction evidence="1">
        <text>DNA(n) + a 2'-deoxyribonucleoside 5'-triphosphate = DNA(n+1) + diphosphate</text>
        <dbReference type="Rhea" id="RHEA:22508"/>
        <dbReference type="Rhea" id="RHEA-COMP:17339"/>
        <dbReference type="Rhea" id="RHEA-COMP:17340"/>
        <dbReference type="ChEBI" id="CHEBI:33019"/>
        <dbReference type="ChEBI" id="CHEBI:61560"/>
        <dbReference type="ChEBI" id="CHEBI:173112"/>
        <dbReference type="EC" id="2.7.7.49"/>
    </reaction>
</comment>